<protein>
    <submittedName>
        <fullName evidence="1">Uncharacterized protein</fullName>
    </submittedName>
</protein>
<dbReference type="Proteomes" id="UP000013523">
    <property type="component" value="Chromosome"/>
</dbReference>
<evidence type="ECO:0000313" key="1">
    <source>
        <dbReference type="EMBL" id="AGK96829.1"/>
    </source>
</evidence>
<evidence type="ECO:0000313" key="2">
    <source>
        <dbReference type="Proteomes" id="UP000013523"/>
    </source>
</evidence>
<dbReference type="STRING" id="86416.Clopa_1930"/>
<dbReference type="HOGENOM" id="CLU_2034017_0_0_9"/>
<gene>
    <name evidence="1" type="ORF">Clopa_1930</name>
</gene>
<dbReference type="KEGG" id="cpas:Clopa_1930"/>
<dbReference type="AlphaFoldDB" id="R4K8H1"/>
<reference evidence="1 2" key="1">
    <citation type="submission" date="2012-01" db="EMBL/GenBank/DDBJ databases">
        <title>Complete sequence of chromosome of Clostridium pasteurianum BC1.</title>
        <authorList>
            <consortium name="US DOE Joint Genome Institute"/>
            <person name="Lucas S."/>
            <person name="Han J."/>
            <person name="Lapidus A."/>
            <person name="Cheng J.-F."/>
            <person name="Goodwin L."/>
            <person name="Pitluck S."/>
            <person name="Peters L."/>
            <person name="Mikhailova N."/>
            <person name="Teshima H."/>
            <person name="Detter J.C."/>
            <person name="Han C."/>
            <person name="Tapia R."/>
            <person name="Land M."/>
            <person name="Hauser L."/>
            <person name="Kyrpides N."/>
            <person name="Ivanova N."/>
            <person name="Pagani I."/>
            <person name="Dunn J."/>
            <person name="Taghavi S."/>
            <person name="Francis A."/>
            <person name="van der Lelie D."/>
            <person name="Woyke T."/>
        </authorList>
    </citation>
    <scope>NUCLEOTIDE SEQUENCE [LARGE SCALE GENOMIC DNA]</scope>
    <source>
        <strain evidence="1 2">BC1</strain>
    </source>
</reference>
<proteinExistence type="predicted"/>
<dbReference type="RefSeq" id="WP_015615147.1">
    <property type="nucleotide sequence ID" value="NC_021182.1"/>
</dbReference>
<accession>R4K8H1</accession>
<sequence>MRIMNKEYIGIIVEESLNDNRILNGLDIKKIYITSHNNLKDRWHMYEVNVSKEEIRELSKHIIGDWYMHFWKNTHIIAIFKDKIFEFDYEDKNTWDKVLKYGRSLGLPEEQLDFPIKGLQY</sequence>
<organism evidence="1 2">
    <name type="scientific">Clostridium pasteurianum BC1</name>
    <dbReference type="NCBI Taxonomy" id="86416"/>
    <lineage>
        <taxon>Bacteria</taxon>
        <taxon>Bacillati</taxon>
        <taxon>Bacillota</taxon>
        <taxon>Clostridia</taxon>
        <taxon>Eubacteriales</taxon>
        <taxon>Clostridiaceae</taxon>
        <taxon>Clostridium</taxon>
    </lineage>
</organism>
<keyword evidence="2" id="KW-1185">Reference proteome</keyword>
<name>R4K8H1_CLOPA</name>
<dbReference type="EMBL" id="CP003261">
    <property type="protein sequence ID" value="AGK96829.1"/>
    <property type="molecule type" value="Genomic_DNA"/>
</dbReference>
<dbReference type="PATRIC" id="fig|86416.3.peg.1898"/>